<evidence type="ECO:0000313" key="2">
    <source>
        <dbReference type="EMBL" id="SHN19098.1"/>
    </source>
</evidence>
<protein>
    <submittedName>
        <fullName evidence="2">Pimeloyl-ACP methyl ester carboxylesterase</fullName>
    </submittedName>
</protein>
<dbReference type="InterPro" id="IPR029058">
    <property type="entry name" value="AB_hydrolase_fold"/>
</dbReference>
<gene>
    <name evidence="2" type="ORF">SAMN05216268_12325</name>
</gene>
<dbReference type="InterPro" id="IPR000073">
    <property type="entry name" value="AB_hydrolase_1"/>
</dbReference>
<evidence type="ECO:0000313" key="3">
    <source>
        <dbReference type="Proteomes" id="UP000184388"/>
    </source>
</evidence>
<dbReference type="RefSeq" id="WP_073448641.1">
    <property type="nucleotide sequence ID" value="NZ_FRBK01000023.1"/>
</dbReference>
<feature type="domain" description="AB hydrolase-1" evidence="1">
    <location>
        <begin position="36"/>
        <end position="265"/>
    </location>
</feature>
<dbReference type="GO" id="GO:0003824">
    <property type="term" value="F:catalytic activity"/>
    <property type="evidence" value="ECO:0007669"/>
    <property type="project" value="UniProtKB-ARBA"/>
</dbReference>
<name>A0A9X8N6Y2_9ACTN</name>
<dbReference type="AlphaFoldDB" id="A0A9X8N6Y2"/>
<proteinExistence type="predicted"/>
<reference evidence="3" key="1">
    <citation type="submission" date="2016-11" db="EMBL/GenBank/DDBJ databases">
        <authorList>
            <person name="Jaros S."/>
            <person name="Januszkiewicz K."/>
            <person name="Wedrychowicz H."/>
        </authorList>
    </citation>
    <scope>NUCLEOTIDE SEQUENCE [LARGE SCALE GENOMIC DNA]</scope>
    <source>
        <strain evidence="3">CGMCC 4.3555</strain>
    </source>
</reference>
<dbReference type="Pfam" id="PF12697">
    <property type="entry name" value="Abhydrolase_6"/>
    <property type="match status" value="1"/>
</dbReference>
<comment type="caution">
    <text evidence="2">The sequence shown here is derived from an EMBL/GenBank/DDBJ whole genome shotgun (WGS) entry which is preliminary data.</text>
</comment>
<accession>A0A9X8N6Y2</accession>
<organism evidence="2 3">
    <name type="scientific">Streptomyces yunnanensis</name>
    <dbReference type="NCBI Taxonomy" id="156453"/>
    <lineage>
        <taxon>Bacteria</taxon>
        <taxon>Bacillati</taxon>
        <taxon>Actinomycetota</taxon>
        <taxon>Actinomycetes</taxon>
        <taxon>Kitasatosporales</taxon>
        <taxon>Streptomycetaceae</taxon>
        <taxon>Streptomyces</taxon>
    </lineage>
</organism>
<dbReference type="Proteomes" id="UP000184388">
    <property type="component" value="Unassembled WGS sequence"/>
</dbReference>
<dbReference type="SUPFAM" id="SSF53474">
    <property type="entry name" value="alpha/beta-Hydrolases"/>
    <property type="match status" value="1"/>
</dbReference>
<sequence>MSALPQQKLLPHCLNGPHGRLAYVDEGPSRATATPLVLIHGWGADLHDWDATVERFRTRSRVIALDLRGHGSSGPSTSDYRPATLAADVVRLLDERGVAAPAVVVGHSLGAVVASVVAAEAGDRVAGLLVLDPAYGRPEGHRDRVRPWLEQLRTDPTELAPDLVAGSVDRTHHPELRAYLRDRVRRTDPEVMRRTLADLHMPAESFSSEPASSRYLVRRTQPVLALNRDRSRARWEAGLLAGPPSRSLVWEDCGHFIHLEAPERFHTLLEQWLALLDGAGEETFTFGSDVVRAGGGT</sequence>
<dbReference type="EMBL" id="FRBK01000023">
    <property type="protein sequence ID" value="SHN19098.1"/>
    <property type="molecule type" value="Genomic_DNA"/>
</dbReference>
<evidence type="ECO:0000259" key="1">
    <source>
        <dbReference type="Pfam" id="PF12697"/>
    </source>
</evidence>
<dbReference type="InterPro" id="IPR050266">
    <property type="entry name" value="AB_hydrolase_sf"/>
</dbReference>
<dbReference type="Gene3D" id="3.40.50.1820">
    <property type="entry name" value="alpha/beta hydrolase"/>
    <property type="match status" value="1"/>
</dbReference>
<dbReference type="PANTHER" id="PTHR43798">
    <property type="entry name" value="MONOACYLGLYCEROL LIPASE"/>
    <property type="match status" value="1"/>
</dbReference>